<sequence>MGPLPFLHFSCRNRSHRTAVTVVRDEALTKTYNRFHDPAETANDIRRLRDLHASMDRMALHAYGWNHLADRVQPISLDAANKDDHKYRDRLF</sequence>
<dbReference type="EMBL" id="JAENHM010000058">
    <property type="protein sequence ID" value="MBK1839711.1"/>
    <property type="molecule type" value="Genomic_DNA"/>
</dbReference>
<organism evidence="1 2">
    <name type="scientific">Azospirillum endophyticum</name>
    <dbReference type="NCBI Taxonomy" id="2800326"/>
    <lineage>
        <taxon>Bacteria</taxon>
        <taxon>Pseudomonadati</taxon>
        <taxon>Pseudomonadota</taxon>
        <taxon>Alphaproteobacteria</taxon>
        <taxon>Rhodospirillales</taxon>
        <taxon>Azospirillaceae</taxon>
        <taxon>Azospirillum</taxon>
    </lineage>
</organism>
<protein>
    <submittedName>
        <fullName evidence="1">Uncharacterized protein</fullName>
    </submittedName>
</protein>
<accession>A0ABS1F8I2</accession>
<dbReference type="RefSeq" id="WP_200195741.1">
    <property type="nucleotide sequence ID" value="NZ_JAENHM010000058.1"/>
</dbReference>
<keyword evidence="2" id="KW-1185">Reference proteome</keyword>
<proteinExistence type="predicted"/>
<gene>
    <name evidence="1" type="ORF">JHL17_20070</name>
</gene>
<dbReference type="Proteomes" id="UP000652760">
    <property type="component" value="Unassembled WGS sequence"/>
</dbReference>
<evidence type="ECO:0000313" key="2">
    <source>
        <dbReference type="Proteomes" id="UP000652760"/>
    </source>
</evidence>
<name>A0ABS1F8I2_9PROT</name>
<reference evidence="2" key="1">
    <citation type="submission" date="2021-01" db="EMBL/GenBank/DDBJ databases">
        <title>Genome public.</title>
        <authorList>
            <person name="Liu C."/>
            <person name="Sun Q."/>
        </authorList>
    </citation>
    <scope>NUCLEOTIDE SEQUENCE [LARGE SCALE GENOMIC DNA]</scope>
    <source>
        <strain evidence="2">YIM B02556</strain>
    </source>
</reference>
<evidence type="ECO:0000313" key="1">
    <source>
        <dbReference type="EMBL" id="MBK1839711.1"/>
    </source>
</evidence>
<comment type="caution">
    <text evidence="1">The sequence shown here is derived from an EMBL/GenBank/DDBJ whole genome shotgun (WGS) entry which is preliminary data.</text>
</comment>